<proteinExistence type="predicted"/>
<sequence>MLFRIRILSLLYCFILHTVHSQYQCSRKYQECSYWSSCCPGYNDVLLCLRATNYRYYCYPQSEYISYFVRQKTTPATSFVSTFPRTTTTTTTSTTLTTTTTPTTPTTSTTVATPTTSTSSTTTTTPTTSTTSTATTTSSTPQTSTTTPTTSTTLTTSATTSGNKWCAASYESCDSLRCCANLTKLQVCTKTPGGKFCIDHDMADLFG</sequence>
<dbReference type="RefSeq" id="XP_055871822.1">
    <property type="nucleotide sequence ID" value="XM_056015847.1"/>
</dbReference>
<protein>
    <submittedName>
        <fullName evidence="4">Uncharacterized protein LOC106063638 isoform X1</fullName>
    </submittedName>
</protein>
<feature type="region of interest" description="Disordered" evidence="1">
    <location>
        <begin position="86"/>
        <end position="153"/>
    </location>
</feature>
<dbReference type="OrthoDB" id="10391200at2759"/>
<feature type="chain" id="PRO_5040958625" evidence="2">
    <location>
        <begin position="22"/>
        <end position="207"/>
    </location>
</feature>
<organism evidence="3 4">
    <name type="scientific">Biomphalaria glabrata</name>
    <name type="common">Bloodfluke planorb</name>
    <name type="synonym">Freshwater snail</name>
    <dbReference type="NCBI Taxonomy" id="6526"/>
    <lineage>
        <taxon>Eukaryota</taxon>
        <taxon>Metazoa</taxon>
        <taxon>Spiralia</taxon>
        <taxon>Lophotrochozoa</taxon>
        <taxon>Mollusca</taxon>
        <taxon>Gastropoda</taxon>
        <taxon>Heterobranchia</taxon>
        <taxon>Euthyneura</taxon>
        <taxon>Panpulmonata</taxon>
        <taxon>Hygrophila</taxon>
        <taxon>Lymnaeoidea</taxon>
        <taxon>Planorbidae</taxon>
        <taxon>Biomphalaria</taxon>
    </lineage>
</organism>
<dbReference type="Proteomes" id="UP001165740">
    <property type="component" value="Chromosome 17"/>
</dbReference>
<evidence type="ECO:0000313" key="4">
    <source>
        <dbReference type="RefSeq" id="XP_055871822.1"/>
    </source>
</evidence>
<feature type="signal peptide" evidence="2">
    <location>
        <begin position="1"/>
        <end position="21"/>
    </location>
</feature>
<dbReference type="AlphaFoldDB" id="A0A9W2ZA30"/>
<evidence type="ECO:0000256" key="2">
    <source>
        <dbReference type="SAM" id="SignalP"/>
    </source>
</evidence>
<accession>A0A9W2ZA30</accession>
<name>A0A9W2ZA30_BIOGL</name>
<keyword evidence="3" id="KW-1185">Reference proteome</keyword>
<gene>
    <name evidence="4" type="primary">LOC106063638</name>
</gene>
<dbReference type="GeneID" id="106063638"/>
<evidence type="ECO:0000313" key="3">
    <source>
        <dbReference type="Proteomes" id="UP001165740"/>
    </source>
</evidence>
<reference evidence="4" key="1">
    <citation type="submission" date="2025-08" db="UniProtKB">
        <authorList>
            <consortium name="RefSeq"/>
        </authorList>
    </citation>
    <scope>IDENTIFICATION</scope>
</reference>
<keyword evidence="2" id="KW-0732">Signal</keyword>
<evidence type="ECO:0000256" key="1">
    <source>
        <dbReference type="SAM" id="MobiDB-lite"/>
    </source>
</evidence>